<dbReference type="OrthoDB" id="7859473at2759"/>
<keyword evidence="2" id="KW-0732">Signal</keyword>
<feature type="signal peptide" evidence="2">
    <location>
        <begin position="1"/>
        <end position="23"/>
    </location>
</feature>
<name>A0A6P4G298_DRORH</name>
<keyword evidence="1" id="KW-0812">Transmembrane</keyword>
<gene>
    <name evidence="3" type="primary">LOC108053478</name>
</gene>
<evidence type="ECO:0000256" key="2">
    <source>
        <dbReference type="SAM" id="SignalP"/>
    </source>
</evidence>
<reference evidence="3" key="1">
    <citation type="submission" date="2025-08" db="UniProtKB">
        <authorList>
            <consortium name="RefSeq"/>
        </authorList>
    </citation>
    <scope>IDENTIFICATION</scope>
</reference>
<accession>A0A6P4G298</accession>
<organism evidence="3">
    <name type="scientific">Drosophila rhopaloa</name>
    <name type="common">Fruit fly</name>
    <dbReference type="NCBI Taxonomy" id="1041015"/>
    <lineage>
        <taxon>Eukaryota</taxon>
        <taxon>Metazoa</taxon>
        <taxon>Ecdysozoa</taxon>
        <taxon>Arthropoda</taxon>
        <taxon>Hexapoda</taxon>
        <taxon>Insecta</taxon>
        <taxon>Pterygota</taxon>
        <taxon>Neoptera</taxon>
        <taxon>Endopterygota</taxon>
        <taxon>Diptera</taxon>
        <taxon>Brachycera</taxon>
        <taxon>Muscomorpha</taxon>
        <taxon>Ephydroidea</taxon>
        <taxon>Drosophilidae</taxon>
        <taxon>Drosophila</taxon>
        <taxon>Sophophora</taxon>
    </lineage>
</organism>
<keyword evidence="1" id="KW-0472">Membrane</keyword>
<proteinExistence type="predicted"/>
<dbReference type="RefSeq" id="XP_016991636.1">
    <property type="nucleotide sequence ID" value="XM_017136147.1"/>
</dbReference>
<evidence type="ECO:0000313" key="3">
    <source>
        <dbReference type="RefSeq" id="XP_016991636.1"/>
    </source>
</evidence>
<feature type="chain" id="PRO_5027922136" evidence="2">
    <location>
        <begin position="24"/>
        <end position="204"/>
    </location>
</feature>
<keyword evidence="1" id="KW-1133">Transmembrane helix</keyword>
<evidence type="ECO:0000256" key="1">
    <source>
        <dbReference type="SAM" id="Phobius"/>
    </source>
</evidence>
<dbReference type="AlphaFoldDB" id="A0A6P4G298"/>
<feature type="transmembrane region" description="Helical" evidence="1">
    <location>
        <begin position="183"/>
        <end position="203"/>
    </location>
</feature>
<protein>
    <submittedName>
        <fullName evidence="3">Uncharacterized protein LOC108053478</fullName>
    </submittedName>
</protein>
<sequence>MRLHLTVSAIVILLLEPLLQILAVRNSGDCSYAKHELLKFVCKGIVPLDLQVMFRDGRAPPDTPFSVWESERNGSEDTVLLVSFYAQRLEDYDTVRLQGDHHWSGYKFLAKTNNRTDLLTFIGPCTVHCFPFSLRYPIELKRHCLGYGLSTDGNNVTNKPILHYGSLLVRSSEVSNASTFSPFRTLLLVVCAAIIWYFCTFVAD</sequence>